<proteinExistence type="predicted"/>
<evidence type="ECO:0000313" key="1">
    <source>
        <dbReference type="EMBL" id="KAJ8683286.1"/>
    </source>
</evidence>
<organism evidence="1 2">
    <name type="scientific">Eretmocerus hayati</name>
    <dbReference type="NCBI Taxonomy" id="131215"/>
    <lineage>
        <taxon>Eukaryota</taxon>
        <taxon>Metazoa</taxon>
        <taxon>Ecdysozoa</taxon>
        <taxon>Arthropoda</taxon>
        <taxon>Hexapoda</taxon>
        <taxon>Insecta</taxon>
        <taxon>Pterygota</taxon>
        <taxon>Neoptera</taxon>
        <taxon>Endopterygota</taxon>
        <taxon>Hymenoptera</taxon>
        <taxon>Apocrita</taxon>
        <taxon>Proctotrupomorpha</taxon>
        <taxon>Chalcidoidea</taxon>
        <taxon>Aphelinidae</taxon>
        <taxon>Aphelininae</taxon>
        <taxon>Eretmocerus</taxon>
    </lineage>
</organism>
<sequence>MQFVIVLYFSDGSVESALALCADPGETTEKSDEENHVSSLTVLLMKSNAEKLQCNRDSATVENTDGIAESSKIEVVSEQGNIMDKIDDPETVCNVETDGVSSLDMSLPLKADKQLQDTMVENILNAPIRLIEENKTTSRVMQDVPCPPRYRLSETDIFDDVTGLPDLEVLQKHLHAEGRLEEAAVLRIIKEGADKLREESNLIKVDEPVNVCGDIHGQFYDLLRLFEIGGSPHCTSYLFLGDYVDRGCFGIECVLYLWAIKICYPKTFFLLRGNHECRHLTEYFTFKQECMVKYSKAVYNACMDAFDCLPLAAIMNEQFFCVHGGLSPEIFSPEDVLSINRFQEPPAFGPFCDLLWSDPHENFGKEKKNTFYEDNPVRGCSYYFSFAACCQFLDRNNLLGVIRAHEAQDLGYHMYRASHNQFPALITIFSAPNYLDVYDNKGAILEYKNNTIGIKTFVASPHPYWLPNFTDVFSWSMPFVGEKITQMLLGVLKICPDHELQDDEKKLYKENVTMSPRKDVIRNKIKAIGKISRSYAVLREERECVLKLKGLTANGSLPVGALAGGKTTLNEALEKLHVTFKDAKLLDAANERMPPRKSSSTPPMTKSKSQLFDSPSSSDSKNHLCNESISSRLRSSRRSIGTESIPELITALEKKSTTPRASPVQKSKPKTPATLTPQQGSAESTQKPNALMRACSVVLERYSPFKKNKVSPAQKKLCKTVSAPTTNTKSRSPSPHSHNSASTKHMSTGGKLLLTFF</sequence>
<gene>
    <name evidence="1" type="ORF">QAD02_019078</name>
</gene>
<accession>A0ACC2PIM2</accession>
<evidence type="ECO:0000313" key="2">
    <source>
        <dbReference type="Proteomes" id="UP001239111"/>
    </source>
</evidence>
<protein>
    <submittedName>
        <fullName evidence="1">Uncharacterized protein</fullName>
    </submittedName>
</protein>
<dbReference type="EMBL" id="CM056741">
    <property type="protein sequence ID" value="KAJ8683286.1"/>
    <property type="molecule type" value="Genomic_DNA"/>
</dbReference>
<dbReference type="Proteomes" id="UP001239111">
    <property type="component" value="Chromosome 1"/>
</dbReference>
<keyword evidence="2" id="KW-1185">Reference proteome</keyword>
<comment type="caution">
    <text evidence="1">The sequence shown here is derived from an EMBL/GenBank/DDBJ whole genome shotgun (WGS) entry which is preliminary data.</text>
</comment>
<reference evidence="1" key="1">
    <citation type="submission" date="2023-04" db="EMBL/GenBank/DDBJ databases">
        <title>A chromosome-level genome assembly of the parasitoid wasp Eretmocerus hayati.</title>
        <authorList>
            <person name="Zhong Y."/>
            <person name="Liu S."/>
            <person name="Liu Y."/>
        </authorList>
    </citation>
    <scope>NUCLEOTIDE SEQUENCE</scope>
    <source>
        <strain evidence="1">ZJU_SS_LIU_2023</strain>
    </source>
</reference>
<name>A0ACC2PIM2_9HYME</name>